<accession>A0A1B0BD73</accession>
<organism evidence="1 2">
    <name type="scientific">Glossina palpalis gambiensis</name>
    <dbReference type="NCBI Taxonomy" id="67801"/>
    <lineage>
        <taxon>Eukaryota</taxon>
        <taxon>Metazoa</taxon>
        <taxon>Ecdysozoa</taxon>
        <taxon>Arthropoda</taxon>
        <taxon>Hexapoda</taxon>
        <taxon>Insecta</taxon>
        <taxon>Pterygota</taxon>
        <taxon>Neoptera</taxon>
        <taxon>Endopterygota</taxon>
        <taxon>Diptera</taxon>
        <taxon>Brachycera</taxon>
        <taxon>Muscomorpha</taxon>
        <taxon>Hippoboscoidea</taxon>
        <taxon>Glossinidae</taxon>
        <taxon>Glossina</taxon>
    </lineage>
</organism>
<evidence type="ECO:0000313" key="2">
    <source>
        <dbReference type="Proteomes" id="UP000092460"/>
    </source>
</evidence>
<reference evidence="2" key="1">
    <citation type="submission" date="2015-01" db="EMBL/GenBank/DDBJ databases">
        <authorList>
            <person name="Aksoy S."/>
            <person name="Warren W."/>
            <person name="Wilson R.K."/>
        </authorList>
    </citation>
    <scope>NUCLEOTIDE SEQUENCE [LARGE SCALE GENOMIC DNA]</scope>
    <source>
        <strain evidence="2">IAEA</strain>
    </source>
</reference>
<dbReference type="EMBL" id="JXJN01012355">
    <property type="status" value="NOT_ANNOTATED_CDS"/>
    <property type="molecule type" value="Genomic_DNA"/>
</dbReference>
<dbReference type="InterPro" id="IPR032004">
    <property type="entry name" value="DUF4790"/>
</dbReference>
<proteinExistence type="predicted"/>
<dbReference type="VEuPathDB" id="VectorBase:GPPI026327"/>
<reference evidence="1" key="2">
    <citation type="submission" date="2020-05" db="UniProtKB">
        <authorList>
            <consortium name="EnsemblMetazoa"/>
        </authorList>
    </citation>
    <scope>IDENTIFICATION</scope>
    <source>
        <strain evidence="1">IAEA</strain>
    </source>
</reference>
<name>A0A1B0BD73_9MUSC</name>
<sequence length="277" mass="32435">MSGNIQSEQDLTEAGKFYCIIHDIYTNPRPHEDKKDNSNHPSYRKIKLPYYVQCANRYENAKRAYENQFQREINKLIALQSTGYEAARMNSSSDSIVTNRQIYGLPLSHRLRSGGPRRKPALTWAKSTNSQRKNLLGESLSSSYSAADSNIDWNAKKGAVSEDYKSLHLGFKNFDSNDNSIDSSYTNTLAYDIVCRTRYKRNFLKYNEQFRREIEQSIENQEKAYEAAIYARVMSYTTFWPRYHSRAEIDISRNDLSDNLTRKQRLRLQFLMEHEIQ</sequence>
<keyword evidence="2" id="KW-1185">Reference proteome</keyword>
<dbReference type="AlphaFoldDB" id="A0A1B0BD73"/>
<dbReference type="EnsemblMetazoa" id="GPPI026327-RA">
    <property type="protein sequence ID" value="GPPI026327-PA"/>
    <property type="gene ID" value="GPPI026327"/>
</dbReference>
<dbReference type="Pfam" id="PF16037">
    <property type="entry name" value="DUF4790"/>
    <property type="match status" value="2"/>
</dbReference>
<dbReference type="Proteomes" id="UP000092460">
    <property type="component" value="Unassembled WGS sequence"/>
</dbReference>
<protein>
    <submittedName>
        <fullName evidence="1">Uncharacterized protein</fullName>
    </submittedName>
</protein>
<evidence type="ECO:0000313" key="1">
    <source>
        <dbReference type="EnsemblMetazoa" id="GPPI026327-PA"/>
    </source>
</evidence>